<evidence type="ECO:0000256" key="1">
    <source>
        <dbReference type="SAM" id="SignalP"/>
    </source>
</evidence>
<keyword evidence="3" id="KW-1185">Reference proteome</keyword>
<feature type="chain" id="PRO_5045704779" evidence="1">
    <location>
        <begin position="21"/>
        <end position="156"/>
    </location>
</feature>
<organism evidence="2 3">
    <name type="scientific">Parasphingorhabdus litoris</name>
    <dbReference type="NCBI Taxonomy" id="394733"/>
    <lineage>
        <taxon>Bacteria</taxon>
        <taxon>Pseudomonadati</taxon>
        <taxon>Pseudomonadota</taxon>
        <taxon>Alphaproteobacteria</taxon>
        <taxon>Sphingomonadales</taxon>
        <taxon>Sphingomonadaceae</taxon>
        <taxon>Parasphingorhabdus</taxon>
    </lineage>
</organism>
<name>A0ABN1A324_9SPHN</name>
<protein>
    <submittedName>
        <fullName evidence="2">Uncharacterized protein</fullName>
    </submittedName>
</protein>
<comment type="caution">
    <text evidence="2">The sequence shown here is derived from an EMBL/GenBank/DDBJ whole genome shotgun (WGS) entry which is preliminary data.</text>
</comment>
<dbReference type="Proteomes" id="UP001500713">
    <property type="component" value="Unassembled WGS sequence"/>
</dbReference>
<accession>A0ABN1A324</accession>
<reference evidence="2 3" key="1">
    <citation type="journal article" date="2019" name="Int. J. Syst. Evol. Microbiol.">
        <title>The Global Catalogue of Microorganisms (GCM) 10K type strain sequencing project: providing services to taxonomists for standard genome sequencing and annotation.</title>
        <authorList>
            <consortium name="The Broad Institute Genomics Platform"/>
            <consortium name="The Broad Institute Genome Sequencing Center for Infectious Disease"/>
            <person name="Wu L."/>
            <person name="Ma J."/>
        </authorList>
    </citation>
    <scope>NUCLEOTIDE SEQUENCE [LARGE SCALE GENOMIC DNA]</scope>
    <source>
        <strain evidence="2 3">JCM 14162</strain>
    </source>
</reference>
<proteinExistence type="predicted"/>
<dbReference type="EMBL" id="BAAAEM010000002">
    <property type="protein sequence ID" value="GAA0466355.1"/>
    <property type="molecule type" value="Genomic_DNA"/>
</dbReference>
<gene>
    <name evidence="2" type="ORF">GCM10009096_03780</name>
</gene>
<dbReference type="RefSeq" id="WP_229954075.1">
    <property type="nucleotide sequence ID" value="NZ_BAAAEM010000002.1"/>
</dbReference>
<feature type="signal peptide" evidence="1">
    <location>
        <begin position="1"/>
        <end position="20"/>
    </location>
</feature>
<sequence>MKSILTTTAILLAAMSAGQAKGKEFSGTIGLQATVSETIKMPSNRGRFNTRFLGAGGLSFADETDLKLFTFSCIGQDTTQDGSVVELKADCELRSNETSAIFASFDPALSRFIVTGGEGDWAGAAGFFTAEYKATPPSSDGHLMFFSTLKGEITQP</sequence>
<evidence type="ECO:0000313" key="3">
    <source>
        <dbReference type="Proteomes" id="UP001500713"/>
    </source>
</evidence>
<evidence type="ECO:0000313" key="2">
    <source>
        <dbReference type="EMBL" id="GAA0466355.1"/>
    </source>
</evidence>
<keyword evidence="1" id="KW-0732">Signal</keyword>